<feature type="domain" description="Elongation factor P C-terminal" evidence="2">
    <location>
        <begin position="131"/>
        <end position="186"/>
    </location>
</feature>
<dbReference type="AlphaFoldDB" id="A0A5C5ZIA0"/>
<organism evidence="4 5">
    <name type="scientific">Pseudobythopirellula maris</name>
    <dbReference type="NCBI Taxonomy" id="2527991"/>
    <lineage>
        <taxon>Bacteria</taxon>
        <taxon>Pseudomonadati</taxon>
        <taxon>Planctomycetota</taxon>
        <taxon>Planctomycetia</taxon>
        <taxon>Pirellulales</taxon>
        <taxon>Lacipirellulaceae</taxon>
        <taxon>Pseudobythopirellula</taxon>
    </lineage>
</organism>
<dbReference type="Pfam" id="PF01132">
    <property type="entry name" value="EFP"/>
    <property type="match status" value="1"/>
</dbReference>
<proteinExistence type="inferred from homology"/>
<reference evidence="4 5" key="1">
    <citation type="submission" date="2019-02" db="EMBL/GenBank/DDBJ databases">
        <title>Deep-cultivation of Planctomycetes and their phenomic and genomic characterization uncovers novel biology.</title>
        <authorList>
            <person name="Wiegand S."/>
            <person name="Jogler M."/>
            <person name="Boedeker C."/>
            <person name="Pinto D."/>
            <person name="Vollmers J."/>
            <person name="Rivas-Marin E."/>
            <person name="Kohn T."/>
            <person name="Peeters S.H."/>
            <person name="Heuer A."/>
            <person name="Rast P."/>
            <person name="Oberbeckmann S."/>
            <person name="Bunk B."/>
            <person name="Jeske O."/>
            <person name="Meyerdierks A."/>
            <person name="Storesund J.E."/>
            <person name="Kallscheuer N."/>
            <person name="Luecker S."/>
            <person name="Lage O.M."/>
            <person name="Pohl T."/>
            <person name="Merkel B.J."/>
            <person name="Hornburger P."/>
            <person name="Mueller R.-W."/>
            <person name="Bruemmer F."/>
            <person name="Labrenz M."/>
            <person name="Spormann A.M."/>
            <person name="Op Den Camp H."/>
            <person name="Overmann J."/>
            <person name="Amann R."/>
            <person name="Jetten M.S.M."/>
            <person name="Mascher T."/>
            <person name="Medema M.H."/>
            <person name="Devos D.P."/>
            <person name="Kaster A.-K."/>
            <person name="Ovreas L."/>
            <person name="Rohde M."/>
            <person name="Galperin M.Y."/>
            <person name="Jogler C."/>
        </authorList>
    </citation>
    <scope>NUCLEOTIDE SEQUENCE [LARGE SCALE GENOMIC DNA]</scope>
    <source>
        <strain evidence="4 5">Mal64</strain>
    </source>
</reference>
<dbReference type="InterPro" id="IPR012340">
    <property type="entry name" value="NA-bd_OB-fold"/>
</dbReference>
<sequence length="187" mass="20354">MLAKDIKTGTIVVQNGAPCLIETINVQSPSARGGATIYKFRARNLVTKNKVDITLKGTEGLEDADFKKREVNLMYTEPGQVHFMDTETFEQYSIAADDVADEMQYVSEGLQGILALIYNDECVGINLPATVELKIAQCDPGVKGNSATGRTKPVTLETGAQVQAPEYLAEGEVIKVDTRTHEFLGRA</sequence>
<feature type="domain" description="Translation elongation factor P/YeiP central" evidence="3">
    <location>
        <begin position="68"/>
        <end position="123"/>
    </location>
</feature>
<dbReference type="CDD" id="cd04470">
    <property type="entry name" value="S1_EF-P_repeat_1"/>
    <property type="match status" value="1"/>
</dbReference>
<dbReference type="Pfam" id="PF09285">
    <property type="entry name" value="Elong-fact-P_C"/>
    <property type="match status" value="1"/>
</dbReference>
<dbReference type="SUPFAM" id="SSF50249">
    <property type="entry name" value="Nucleic acid-binding proteins"/>
    <property type="match status" value="2"/>
</dbReference>
<dbReference type="SMART" id="SM00841">
    <property type="entry name" value="Elong-fact-P_C"/>
    <property type="match status" value="1"/>
</dbReference>
<keyword evidence="4" id="KW-0648">Protein biosynthesis</keyword>
<dbReference type="InterPro" id="IPR008991">
    <property type="entry name" value="Translation_prot_SH3-like_sf"/>
</dbReference>
<gene>
    <name evidence="4" type="primary">yeiP</name>
    <name evidence="4" type="ORF">Mal64_36750</name>
</gene>
<evidence type="ECO:0000259" key="2">
    <source>
        <dbReference type="SMART" id="SM00841"/>
    </source>
</evidence>
<dbReference type="PANTHER" id="PTHR30053:SF14">
    <property type="entry name" value="TRANSLATION ELONGATION FACTOR KOW-LIKE DOMAIN-CONTAINING PROTEIN"/>
    <property type="match status" value="1"/>
</dbReference>
<evidence type="ECO:0000256" key="1">
    <source>
        <dbReference type="ARBA" id="ARBA00009479"/>
    </source>
</evidence>
<evidence type="ECO:0000259" key="3">
    <source>
        <dbReference type="SMART" id="SM01185"/>
    </source>
</evidence>
<dbReference type="Gene3D" id="2.30.30.30">
    <property type="match status" value="1"/>
</dbReference>
<dbReference type="Proteomes" id="UP000315440">
    <property type="component" value="Unassembled WGS sequence"/>
</dbReference>
<dbReference type="GO" id="GO:0043043">
    <property type="term" value="P:peptide biosynthetic process"/>
    <property type="evidence" value="ECO:0007669"/>
    <property type="project" value="InterPro"/>
</dbReference>
<name>A0A5C5ZIA0_9BACT</name>
<dbReference type="OrthoDB" id="9801844at2"/>
<dbReference type="InterPro" id="IPR013185">
    <property type="entry name" value="Transl_elong_KOW-like"/>
</dbReference>
<protein>
    <submittedName>
        <fullName evidence="4">Elongation factor P-like protein</fullName>
    </submittedName>
</protein>
<dbReference type="PIRSF" id="PIRSF005901">
    <property type="entry name" value="EF-P"/>
    <property type="match status" value="1"/>
</dbReference>
<dbReference type="NCBIfam" id="NF001810">
    <property type="entry name" value="PRK00529.1"/>
    <property type="match status" value="1"/>
</dbReference>
<dbReference type="InterPro" id="IPR020599">
    <property type="entry name" value="Transl_elong_fac_P/YeiP"/>
</dbReference>
<dbReference type="FunFam" id="2.40.50.140:FF:000004">
    <property type="entry name" value="Elongation factor P"/>
    <property type="match status" value="1"/>
</dbReference>
<evidence type="ECO:0000313" key="5">
    <source>
        <dbReference type="Proteomes" id="UP000315440"/>
    </source>
</evidence>
<dbReference type="PANTHER" id="PTHR30053">
    <property type="entry name" value="ELONGATION FACTOR P"/>
    <property type="match status" value="1"/>
</dbReference>
<dbReference type="SUPFAM" id="SSF50104">
    <property type="entry name" value="Translation proteins SH3-like domain"/>
    <property type="match status" value="1"/>
</dbReference>
<evidence type="ECO:0000313" key="4">
    <source>
        <dbReference type="EMBL" id="TWT86845.1"/>
    </source>
</evidence>
<keyword evidence="4" id="KW-0251">Elongation factor</keyword>
<keyword evidence="5" id="KW-1185">Reference proteome</keyword>
<dbReference type="InterPro" id="IPR015365">
    <property type="entry name" value="Elong-fact-P_C"/>
</dbReference>
<comment type="similarity">
    <text evidence="1">Belongs to the elongation factor P family.</text>
</comment>
<accession>A0A5C5ZIA0</accession>
<comment type="caution">
    <text evidence="4">The sequence shown here is derived from an EMBL/GenBank/DDBJ whole genome shotgun (WGS) entry which is preliminary data.</text>
</comment>
<dbReference type="GO" id="GO:0003746">
    <property type="term" value="F:translation elongation factor activity"/>
    <property type="evidence" value="ECO:0007669"/>
    <property type="project" value="UniProtKB-KW"/>
</dbReference>
<dbReference type="InterPro" id="IPR001059">
    <property type="entry name" value="Transl_elong_P/YeiP_cen"/>
</dbReference>
<dbReference type="Pfam" id="PF08207">
    <property type="entry name" value="EFP_N"/>
    <property type="match status" value="1"/>
</dbReference>
<dbReference type="CDD" id="cd05794">
    <property type="entry name" value="S1_EF-P_repeat_2"/>
    <property type="match status" value="1"/>
</dbReference>
<dbReference type="GO" id="GO:0005829">
    <property type="term" value="C:cytosol"/>
    <property type="evidence" value="ECO:0007669"/>
    <property type="project" value="UniProtKB-ARBA"/>
</dbReference>
<dbReference type="EMBL" id="SJPQ01000004">
    <property type="protein sequence ID" value="TWT86845.1"/>
    <property type="molecule type" value="Genomic_DNA"/>
</dbReference>
<dbReference type="SMART" id="SM01185">
    <property type="entry name" value="EFP"/>
    <property type="match status" value="1"/>
</dbReference>
<dbReference type="InterPro" id="IPR014722">
    <property type="entry name" value="Rib_uL2_dom2"/>
</dbReference>
<dbReference type="Gene3D" id="2.40.50.140">
    <property type="entry name" value="Nucleic acid-binding proteins"/>
    <property type="match status" value="2"/>
</dbReference>